<evidence type="ECO:0000256" key="2">
    <source>
        <dbReference type="SAM" id="MobiDB-lite"/>
    </source>
</evidence>
<evidence type="ECO:0000313" key="6">
    <source>
        <dbReference type="Proteomes" id="UP000267289"/>
    </source>
</evidence>
<feature type="compositionally biased region" description="Low complexity" evidence="2">
    <location>
        <begin position="366"/>
        <end position="375"/>
    </location>
</feature>
<dbReference type="GO" id="GO:0052572">
    <property type="term" value="P:response to host immune response"/>
    <property type="evidence" value="ECO:0007669"/>
    <property type="project" value="TreeGrafter"/>
</dbReference>
<dbReference type="Gene3D" id="1.20.1260.20">
    <property type="entry name" value="PPE superfamily"/>
    <property type="match status" value="1"/>
</dbReference>
<evidence type="ECO:0000313" key="5">
    <source>
        <dbReference type="EMBL" id="VBA45442.1"/>
    </source>
</evidence>
<reference evidence="5 6" key="1">
    <citation type="submission" date="2018-09" db="EMBL/GenBank/DDBJ databases">
        <authorList>
            <person name="Tagini F."/>
        </authorList>
    </citation>
    <scope>NUCLEOTIDE SEQUENCE [LARGE SCALE GENOMIC DNA]</scope>
    <source>
        <strain evidence="5 6">MK13</strain>
    </source>
</reference>
<dbReference type="InterPro" id="IPR000030">
    <property type="entry name" value="PPE_dom"/>
</dbReference>
<dbReference type="InterPro" id="IPR043641">
    <property type="entry name" value="PPE-PPW_C"/>
</dbReference>
<feature type="domain" description="PPE" evidence="3">
    <location>
        <begin position="5"/>
        <end position="167"/>
    </location>
</feature>
<dbReference type="RefSeq" id="WP_075541093.1">
    <property type="nucleotide sequence ID" value="NZ_UPHQ01000291.1"/>
</dbReference>
<evidence type="ECO:0000259" key="4">
    <source>
        <dbReference type="Pfam" id="PF18878"/>
    </source>
</evidence>
<evidence type="ECO:0000256" key="1">
    <source>
        <dbReference type="ARBA" id="ARBA00010652"/>
    </source>
</evidence>
<feature type="region of interest" description="Disordered" evidence="2">
    <location>
        <begin position="358"/>
        <end position="380"/>
    </location>
</feature>
<accession>A0A498QHN2</accession>
<dbReference type="OrthoDB" id="4753487at2"/>
<proteinExistence type="inferred from homology"/>
<organism evidence="5 6">
    <name type="scientific">Mycobacterium innocens</name>
    <dbReference type="NCBI Taxonomy" id="2341083"/>
    <lineage>
        <taxon>Bacteria</taxon>
        <taxon>Bacillati</taxon>
        <taxon>Actinomycetota</taxon>
        <taxon>Actinomycetes</taxon>
        <taxon>Mycobacteriales</taxon>
        <taxon>Mycobacteriaceae</taxon>
        <taxon>Mycobacterium</taxon>
    </lineage>
</organism>
<keyword evidence="6" id="KW-1185">Reference proteome</keyword>
<comment type="similarity">
    <text evidence="1">Belongs to the mycobacterial PPE family.</text>
</comment>
<dbReference type="AlphaFoldDB" id="A0A498QHN2"/>
<dbReference type="SUPFAM" id="SSF140459">
    <property type="entry name" value="PE/PPE dimer-like"/>
    <property type="match status" value="1"/>
</dbReference>
<gene>
    <name evidence="5" type="primary">PPE3_2</name>
    <name evidence="5" type="ORF">LAUMK13_05465</name>
</gene>
<dbReference type="InterPro" id="IPR038332">
    <property type="entry name" value="PPE_sf"/>
</dbReference>
<feature type="domain" description="PPE-PPW subfamily C-terminal" evidence="4">
    <location>
        <begin position="474"/>
        <end position="520"/>
    </location>
</feature>
<dbReference type="Proteomes" id="UP000267289">
    <property type="component" value="Unassembled WGS sequence"/>
</dbReference>
<protein>
    <submittedName>
        <fullName evidence="5">Putative PPE family protein PPE3</fullName>
    </submittedName>
</protein>
<dbReference type="Pfam" id="PF00823">
    <property type="entry name" value="PPE"/>
    <property type="match status" value="1"/>
</dbReference>
<dbReference type="FunFam" id="1.20.1260.20:FF:000001">
    <property type="entry name" value="PPE family protein PPE41"/>
    <property type="match status" value="1"/>
</dbReference>
<name>A0A498QHN2_9MYCO</name>
<dbReference type="PANTHER" id="PTHR46766">
    <property type="entry name" value="GLUTAMINE-RICH PROTEIN 2"/>
    <property type="match status" value="1"/>
</dbReference>
<dbReference type="EMBL" id="UPHQ01000291">
    <property type="protein sequence ID" value="VBA45442.1"/>
    <property type="molecule type" value="Genomic_DNA"/>
</dbReference>
<evidence type="ECO:0000259" key="3">
    <source>
        <dbReference type="Pfam" id="PF00823"/>
    </source>
</evidence>
<sequence length="528" mass="54027">MATVWMAFPPEAHSMLLSSGPGPGSLLSAAAAWSSLSAEYTAVADELMALLGAVHGGVWGGPSAQRYVAAHMPYLAWLTQASTTSAQAAAQHEIAAAAYTTALAAMPTLPELATNHVIHGTLVATNFFGINTIPIALNEADYVRMWIQAATTMATYEAVSDAALASTPQTDPAPEIMQQNQEGAQADKVADEGTPTPIDYVVAEFLRIVSGGRVNWDIAEGTLNGIPFEDYTNAADPYWWVTRAIEFPKDFETFVQELVTNPQEALQSYFDLLFFDYPEHIPQLLQALNQSPQLLAVALGTAVSNLGAVTGLTGLSGLAAIQPAAIPAVVAPPVASAGPMLPVTGMAPGVVTVAPGAPAPAPAPAPATSTVASAGPTPPPPAPAAAGFGYPFLVGGGPGLGFGSGMSSSASASARAKKKAPEPYSAAVAAGAAARARRRRRTALHDHGDEFMEMNVDVDPDWGLPPGGEPTAVSSDRGAGNLGFAGTVSTETGAVAGGMTTLAEDEFGIGPRLPMIPGTWNPDQAGAP</sequence>
<dbReference type="Pfam" id="PF18878">
    <property type="entry name" value="PPE-PPW"/>
    <property type="match status" value="1"/>
</dbReference>
<dbReference type="PANTHER" id="PTHR46766:SF1">
    <property type="entry name" value="GLUTAMINE-RICH PROTEIN 2"/>
    <property type="match status" value="1"/>
</dbReference>